<organism evidence="1 2">
    <name type="scientific">Tunturiibacter gelidiferens</name>
    <dbReference type="NCBI Taxonomy" id="3069689"/>
    <lineage>
        <taxon>Bacteria</taxon>
        <taxon>Pseudomonadati</taxon>
        <taxon>Acidobacteriota</taxon>
        <taxon>Terriglobia</taxon>
        <taxon>Terriglobales</taxon>
        <taxon>Acidobacteriaceae</taxon>
        <taxon>Tunturiibacter</taxon>
    </lineage>
</organism>
<name>A0A9X0U706_9BACT</name>
<sequence length="62" mass="6784">MGASVHNALTSFAWAVPSALALTGLMKVGQLIYQHFHKAAVGGMEIPHYSKRESMRKAAMRK</sequence>
<comment type="caution">
    <text evidence="1">The sequence shown here is derived from an EMBL/GenBank/DDBJ whole genome shotgun (WGS) entry which is preliminary data.</text>
</comment>
<dbReference type="AlphaFoldDB" id="A0A9X0U706"/>
<proteinExistence type="predicted"/>
<protein>
    <submittedName>
        <fullName evidence="1">Uncharacterized protein</fullName>
    </submittedName>
</protein>
<dbReference type="EMBL" id="JACHEB010000010">
    <property type="protein sequence ID" value="MBB5330442.1"/>
    <property type="molecule type" value="Genomic_DNA"/>
</dbReference>
<keyword evidence="2" id="KW-1185">Reference proteome</keyword>
<gene>
    <name evidence="1" type="ORF">HDF14_004077</name>
</gene>
<reference evidence="1 2" key="1">
    <citation type="submission" date="2020-08" db="EMBL/GenBank/DDBJ databases">
        <title>Genomic Encyclopedia of Type Strains, Phase IV (KMG-V): Genome sequencing to study the core and pangenomes of soil and plant-associated prokaryotes.</title>
        <authorList>
            <person name="Whitman W."/>
        </authorList>
    </citation>
    <scope>NUCLEOTIDE SEQUENCE [LARGE SCALE GENOMIC DNA]</scope>
    <source>
        <strain evidence="1 2">X5P2</strain>
    </source>
</reference>
<accession>A0A9X0U706</accession>
<dbReference type="Proteomes" id="UP000535182">
    <property type="component" value="Unassembled WGS sequence"/>
</dbReference>
<evidence type="ECO:0000313" key="1">
    <source>
        <dbReference type="EMBL" id="MBB5330442.1"/>
    </source>
</evidence>
<dbReference type="RefSeq" id="WP_183979897.1">
    <property type="nucleotide sequence ID" value="NZ_JACHEB010000010.1"/>
</dbReference>
<evidence type="ECO:0000313" key="2">
    <source>
        <dbReference type="Proteomes" id="UP000535182"/>
    </source>
</evidence>